<sequence length="327" mass="36592">MTYDADSRPASRRGGKISLVVPVYNEGPGLYALRDSVTAVMEATAYDWECILVDDGSRDRSWAVIEELSAADGRFKGLMFSRNFGKEMALTAGVEHAIGSDAVICLDADLQHPPEIIPELLAKWEQGYDIVATIREKVADYSLVKKMGSKTFYWFMRRFTDLDLPPNSTDFRLLDRKVVETLSKFTEGSRMFRGLIDWMGYKKTYISFCAPARSQGEPAYSVKKLFDLAINSFTSFSLVPLRLTGYLGLCIMAVTVPVLGLMVVSNWFFGANITALAFFTVFNTLLIGIVLCALGMMSLYIGHIHTEVVNRPLYIVRSRAGTWDETQ</sequence>
<dbReference type="SUPFAM" id="SSF53448">
    <property type="entry name" value="Nucleotide-diphospho-sugar transferases"/>
    <property type="match status" value="1"/>
</dbReference>
<feature type="transmembrane region" description="Helical" evidence="8">
    <location>
        <begin position="275"/>
        <end position="301"/>
    </location>
</feature>
<evidence type="ECO:0000256" key="1">
    <source>
        <dbReference type="ARBA" id="ARBA00022475"/>
    </source>
</evidence>
<keyword evidence="5" id="KW-0448">Lipopolysaccharide biosynthesis</keyword>
<keyword evidence="2" id="KW-0328">Glycosyltransferase</keyword>
<keyword evidence="1" id="KW-1003">Cell membrane</keyword>
<dbReference type="PANTHER" id="PTHR48090:SF3">
    <property type="entry name" value="UNDECAPRENYL-PHOSPHATE 4-DEOXY-4-FORMAMIDO-L-ARABINOSE TRANSFERASE"/>
    <property type="match status" value="1"/>
</dbReference>
<gene>
    <name evidence="10" type="ORF">C3Y92_03570</name>
</gene>
<accession>A0A4P6HYF9</accession>
<feature type="domain" description="Glycosyltransferase 2-like" evidence="9">
    <location>
        <begin position="18"/>
        <end position="181"/>
    </location>
</feature>
<keyword evidence="6 8" id="KW-1133">Transmembrane helix</keyword>
<dbReference type="GO" id="GO:0005886">
    <property type="term" value="C:plasma membrane"/>
    <property type="evidence" value="ECO:0007669"/>
    <property type="project" value="TreeGrafter"/>
</dbReference>
<dbReference type="CDD" id="cd04187">
    <property type="entry name" value="DPM1_like_bac"/>
    <property type="match status" value="1"/>
</dbReference>
<dbReference type="PANTHER" id="PTHR48090">
    <property type="entry name" value="UNDECAPRENYL-PHOSPHATE 4-DEOXY-4-FORMAMIDO-L-ARABINOSE TRANSFERASE-RELATED"/>
    <property type="match status" value="1"/>
</dbReference>
<dbReference type="AlphaFoldDB" id="A0A4P6HYF9"/>
<dbReference type="KEGG" id="dcb:C3Y92_03570"/>
<dbReference type="OrthoDB" id="9802649at2"/>
<evidence type="ECO:0000256" key="5">
    <source>
        <dbReference type="ARBA" id="ARBA00022985"/>
    </source>
</evidence>
<evidence type="ECO:0000313" key="10">
    <source>
        <dbReference type="EMBL" id="QAZ66369.1"/>
    </source>
</evidence>
<evidence type="ECO:0000313" key="11">
    <source>
        <dbReference type="Proteomes" id="UP000293296"/>
    </source>
</evidence>
<reference evidence="10 11" key="1">
    <citation type="submission" date="2018-02" db="EMBL/GenBank/DDBJ databases">
        <title>Genome sequence of Desulfovibrio carbinolicus DSM 3852.</title>
        <authorList>
            <person name="Wilbanks E."/>
            <person name="Skennerton C.T."/>
            <person name="Orphan V.J."/>
        </authorList>
    </citation>
    <scope>NUCLEOTIDE SEQUENCE [LARGE SCALE GENOMIC DNA]</scope>
    <source>
        <strain evidence="10 11">DSM 3852</strain>
    </source>
</reference>
<protein>
    <submittedName>
        <fullName evidence="10">Glycosyltransferase</fullName>
    </submittedName>
</protein>
<evidence type="ECO:0000256" key="7">
    <source>
        <dbReference type="ARBA" id="ARBA00023136"/>
    </source>
</evidence>
<dbReference type="EMBL" id="CP026538">
    <property type="protein sequence ID" value="QAZ66369.1"/>
    <property type="molecule type" value="Genomic_DNA"/>
</dbReference>
<dbReference type="GO" id="GO:0009103">
    <property type="term" value="P:lipopolysaccharide biosynthetic process"/>
    <property type="evidence" value="ECO:0007669"/>
    <property type="project" value="UniProtKB-KW"/>
</dbReference>
<proteinExistence type="predicted"/>
<evidence type="ECO:0000259" key="9">
    <source>
        <dbReference type="Pfam" id="PF00535"/>
    </source>
</evidence>
<dbReference type="RefSeq" id="WP_129349575.1">
    <property type="nucleotide sequence ID" value="NZ_CP026538.1"/>
</dbReference>
<evidence type="ECO:0000256" key="8">
    <source>
        <dbReference type="SAM" id="Phobius"/>
    </source>
</evidence>
<dbReference type="InterPro" id="IPR001173">
    <property type="entry name" value="Glyco_trans_2-like"/>
</dbReference>
<dbReference type="Pfam" id="PF00535">
    <property type="entry name" value="Glycos_transf_2"/>
    <property type="match status" value="1"/>
</dbReference>
<keyword evidence="3 10" id="KW-0808">Transferase</keyword>
<organism evidence="10 11">
    <name type="scientific">Solidesulfovibrio carbinolicus</name>
    <dbReference type="NCBI Taxonomy" id="296842"/>
    <lineage>
        <taxon>Bacteria</taxon>
        <taxon>Pseudomonadati</taxon>
        <taxon>Thermodesulfobacteriota</taxon>
        <taxon>Desulfovibrionia</taxon>
        <taxon>Desulfovibrionales</taxon>
        <taxon>Desulfovibrionaceae</taxon>
        <taxon>Solidesulfovibrio</taxon>
    </lineage>
</organism>
<keyword evidence="4 8" id="KW-0812">Transmembrane</keyword>
<dbReference type="GO" id="GO:0016757">
    <property type="term" value="F:glycosyltransferase activity"/>
    <property type="evidence" value="ECO:0007669"/>
    <property type="project" value="UniProtKB-KW"/>
</dbReference>
<evidence type="ECO:0000256" key="2">
    <source>
        <dbReference type="ARBA" id="ARBA00022676"/>
    </source>
</evidence>
<evidence type="ECO:0000256" key="4">
    <source>
        <dbReference type="ARBA" id="ARBA00022692"/>
    </source>
</evidence>
<keyword evidence="7 8" id="KW-0472">Membrane</keyword>
<dbReference type="InterPro" id="IPR029044">
    <property type="entry name" value="Nucleotide-diphossugar_trans"/>
</dbReference>
<evidence type="ECO:0000256" key="6">
    <source>
        <dbReference type="ARBA" id="ARBA00022989"/>
    </source>
</evidence>
<name>A0A4P6HYF9_9BACT</name>
<dbReference type="InterPro" id="IPR050256">
    <property type="entry name" value="Glycosyltransferase_2"/>
</dbReference>
<dbReference type="Proteomes" id="UP000293296">
    <property type="component" value="Chromosome"/>
</dbReference>
<feature type="transmembrane region" description="Helical" evidence="8">
    <location>
        <begin position="246"/>
        <end position="269"/>
    </location>
</feature>
<evidence type="ECO:0000256" key="3">
    <source>
        <dbReference type="ARBA" id="ARBA00022679"/>
    </source>
</evidence>
<keyword evidence="11" id="KW-1185">Reference proteome</keyword>
<dbReference type="Gene3D" id="3.90.550.10">
    <property type="entry name" value="Spore Coat Polysaccharide Biosynthesis Protein SpsA, Chain A"/>
    <property type="match status" value="1"/>
</dbReference>